<keyword evidence="4" id="KW-1185">Reference proteome</keyword>
<dbReference type="Proteomes" id="UP000734854">
    <property type="component" value="Unassembled WGS sequence"/>
</dbReference>
<feature type="compositionally biased region" description="Low complexity" evidence="2">
    <location>
        <begin position="410"/>
        <end position="424"/>
    </location>
</feature>
<feature type="region of interest" description="Disordered" evidence="2">
    <location>
        <begin position="1"/>
        <end position="28"/>
    </location>
</feature>
<feature type="region of interest" description="Disordered" evidence="2">
    <location>
        <begin position="404"/>
        <end position="424"/>
    </location>
</feature>
<comment type="caution">
    <text evidence="3">The sequence shown here is derived from an EMBL/GenBank/DDBJ whole genome shotgun (WGS) entry which is preliminary data.</text>
</comment>
<keyword evidence="1" id="KW-0175">Coiled coil</keyword>
<proteinExistence type="predicted"/>
<feature type="coiled-coil region" evidence="1">
    <location>
        <begin position="216"/>
        <end position="243"/>
    </location>
</feature>
<reference evidence="3 4" key="1">
    <citation type="submission" date="2020-08" db="EMBL/GenBank/DDBJ databases">
        <title>Plant Genome Project.</title>
        <authorList>
            <person name="Zhang R.-G."/>
        </authorList>
    </citation>
    <scope>NUCLEOTIDE SEQUENCE [LARGE SCALE GENOMIC DNA]</scope>
    <source>
        <tissue evidence="3">Rhizome</tissue>
    </source>
</reference>
<organism evidence="3 4">
    <name type="scientific">Zingiber officinale</name>
    <name type="common">Ginger</name>
    <name type="synonym">Amomum zingiber</name>
    <dbReference type="NCBI Taxonomy" id="94328"/>
    <lineage>
        <taxon>Eukaryota</taxon>
        <taxon>Viridiplantae</taxon>
        <taxon>Streptophyta</taxon>
        <taxon>Embryophyta</taxon>
        <taxon>Tracheophyta</taxon>
        <taxon>Spermatophyta</taxon>
        <taxon>Magnoliopsida</taxon>
        <taxon>Liliopsida</taxon>
        <taxon>Zingiberales</taxon>
        <taxon>Zingiberaceae</taxon>
        <taxon>Zingiber</taxon>
    </lineage>
</organism>
<evidence type="ECO:0000313" key="3">
    <source>
        <dbReference type="EMBL" id="KAG6519781.1"/>
    </source>
</evidence>
<gene>
    <name evidence="3" type="ORF">ZIOFF_023289</name>
</gene>
<accession>A0A8J5L9U0</accession>
<dbReference type="AlphaFoldDB" id="A0A8J5L9U0"/>
<dbReference type="EMBL" id="JACMSC010000006">
    <property type="protein sequence ID" value="KAG6519781.1"/>
    <property type="molecule type" value="Genomic_DNA"/>
</dbReference>
<evidence type="ECO:0000256" key="1">
    <source>
        <dbReference type="SAM" id="Coils"/>
    </source>
</evidence>
<protein>
    <submittedName>
        <fullName evidence="3">Uncharacterized protein</fullName>
    </submittedName>
</protein>
<feature type="region of interest" description="Disordered" evidence="2">
    <location>
        <begin position="102"/>
        <end position="145"/>
    </location>
</feature>
<evidence type="ECO:0000256" key="2">
    <source>
        <dbReference type="SAM" id="MobiDB-lite"/>
    </source>
</evidence>
<dbReference type="PANTHER" id="PTHR13690:SF103">
    <property type="entry name" value="BZIP TRANSCRIPTION FACTOR 18"/>
    <property type="match status" value="1"/>
</dbReference>
<dbReference type="GO" id="GO:0005634">
    <property type="term" value="C:nucleus"/>
    <property type="evidence" value="ECO:0007669"/>
    <property type="project" value="TreeGrafter"/>
</dbReference>
<sequence length="424" mass="46533">MHPMLPDPRTVANPSSVPPPNAPLLGLGPSAGAPAAMFHAPSPPMRGSHHRRARSELAFRLPEDDQGAVTVGGADEAGSEDDLFCTFMDIEKMGCKLETSGFGSESGGECTDRTAESSGCGGEKVVGESAAGTRPKHRYSVSVDGSSSEASLKREGLFGEVMDAKKAMAPEQLAELTVVDPKRAKRIAGFIDVFCAMSMKMQLEVFNKVDGTERDTAGLSVENNELKLRLQAMEQQAQLRDEKVIVLLYIHLKRLHLVKPWTRHFVPLTNSRACVLDFSNQKHGTSSFSYNLYTQMLNDVFNVLSALNEALKQEVERLKVATSEISKPEQPYMGLHNAPYNPSIIMLPQQQQFHHQALQLQHPLYDQPLPGVANQQMLRHLKSHPDELQQEPLGRFQGLDINQGSQLTKSESSTVSVSESSSTF</sequence>
<name>A0A8J5L9U0_ZINOF</name>
<evidence type="ECO:0000313" key="4">
    <source>
        <dbReference type="Proteomes" id="UP000734854"/>
    </source>
</evidence>
<dbReference type="GO" id="GO:0003700">
    <property type="term" value="F:DNA-binding transcription factor activity"/>
    <property type="evidence" value="ECO:0007669"/>
    <property type="project" value="TreeGrafter"/>
</dbReference>
<dbReference type="PANTHER" id="PTHR13690">
    <property type="entry name" value="TRANSCRIPTION FACTOR POSF21-RELATED"/>
    <property type="match status" value="1"/>
</dbReference>